<accession>A0A5B7YBK0</accession>
<feature type="domain" description="NADH:quinone oxidoreductase/Mrp antiporter transmembrane" evidence="9">
    <location>
        <begin position="128"/>
        <end position="407"/>
    </location>
</feature>
<reference evidence="11 12" key="1">
    <citation type="submission" date="2019-04" db="EMBL/GenBank/DDBJ databases">
        <title>Salinimonas iocasae sp. nov., a halophilic bacterium isolated from the outer tube casing of tubeworms in Okinawa Trough.</title>
        <authorList>
            <person name="Zhang H."/>
            <person name="Wang H."/>
            <person name="Li C."/>
        </authorList>
    </citation>
    <scope>NUCLEOTIDE SEQUENCE [LARGE SCALE GENOMIC DNA]</scope>
    <source>
        <strain evidence="11 12">KX18D6</strain>
    </source>
</reference>
<feature type="transmembrane region" description="Helical" evidence="8">
    <location>
        <begin position="134"/>
        <end position="152"/>
    </location>
</feature>
<evidence type="ECO:0000256" key="7">
    <source>
        <dbReference type="RuleBase" id="RU000320"/>
    </source>
</evidence>
<evidence type="ECO:0000313" key="12">
    <source>
        <dbReference type="Proteomes" id="UP000304912"/>
    </source>
</evidence>
<gene>
    <name evidence="11" type="ORF">FBQ74_06220</name>
</gene>
<dbReference type="Proteomes" id="UP000304912">
    <property type="component" value="Chromosome"/>
</dbReference>
<sequence length="490" mass="53620">MSYTWMLLAALTLPLIATALISLLGRWPNIRESVSAVTAAILFTVIWWLYQAPPEPLTLVVAAPIESLQIAFSVSRLGILFALIASGLWLVTTLYAAGYMRAHHEKNQTRFFALFALAIASVMAIAFSDNLFTLFIFYEVLTVSTYPLVTHSGTPAARRGGRRYLMILMGSSIGFFLPAMIITWLSAGTLTFANGGILEGHFDTSWLWLLMLLFMFGVSKAGLMPFHRWLPSAMVAPTPVSALLHAVAVVKAGVFTILKVVLFVAGPEFLQQSDTSQYLLIIPMVTILLASLVAMTRDNLKERLAYSTVSQLSYIVLGAFMLNQSGLIGGTMHLAMHAFAKITLFFAAGAILVATHKTKVSELNGLGKQMPFTFAFFTIGAMSIIGLPFFGGMWSKWYLVSGAVGFSGQPALQWSLSVTLMVSTLLNIWYLLTVPMHAFFKPAPDKSQYKEAPVSCLIAMAVPAALCIYFFFDPHLIYDLANEIVTGDGQ</sequence>
<evidence type="ECO:0000256" key="6">
    <source>
        <dbReference type="ARBA" id="ARBA00023136"/>
    </source>
</evidence>
<evidence type="ECO:0000259" key="9">
    <source>
        <dbReference type="Pfam" id="PF00361"/>
    </source>
</evidence>
<dbReference type="InterPro" id="IPR050586">
    <property type="entry name" value="CPA3_Na-H_Antiporter_D"/>
</dbReference>
<evidence type="ECO:0000256" key="5">
    <source>
        <dbReference type="ARBA" id="ARBA00022989"/>
    </source>
</evidence>
<feature type="domain" description="NADH-Ubiquinone oxidoreductase (complex I) chain 5 N-terminal" evidence="10">
    <location>
        <begin position="67"/>
        <end position="112"/>
    </location>
</feature>
<evidence type="ECO:0000256" key="4">
    <source>
        <dbReference type="ARBA" id="ARBA00022692"/>
    </source>
</evidence>
<protein>
    <submittedName>
        <fullName evidence="11">Monovalent cation/H+ antiporter subunit D family protein</fullName>
    </submittedName>
</protein>
<feature type="transmembrane region" description="Helical" evidence="8">
    <location>
        <begin position="34"/>
        <end position="50"/>
    </location>
</feature>
<evidence type="ECO:0000256" key="2">
    <source>
        <dbReference type="ARBA" id="ARBA00005346"/>
    </source>
</evidence>
<evidence type="ECO:0000313" key="11">
    <source>
        <dbReference type="EMBL" id="QCZ93107.1"/>
    </source>
</evidence>
<keyword evidence="12" id="KW-1185">Reference proteome</keyword>
<feature type="transmembrane region" description="Helical" evidence="8">
    <location>
        <begin position="164"/>
        <end position="185"/>
    </location>
</feature>
<evidence type="ECO:0000256" key="3">
    <source>
        <dbReference type="ARBA" id="ARBA00022475"/>
    </source>
</evidence>
<feature type="transmembrane region" description="Helical" evidence="8">
    <location>
        <begin position="109"/>
        <end position="128"/>
    </location>
</feature>
<dbReference type="PRINTS" id="PR01434">
    <property type="entry name" value="NADHDHGNASE5"/>
</dbReference>
<dbReference type="Pfam" id="PF00361">
    <property type="entry name" value="Proton_antipo_M"/>
    <property type="match status" value="1"/>
</dbReference>
<dbReference type="OrthoDB" id="9768329at2"/>
<comment type="similarity">
    <text evidence="2">Belongs to the CPA3 antiporters (TC 2.A.63) subunit D family.</text>
</comment>
<feature type="transmembrane region" description="Helical" evidence="8">
    <location>
        <begin position="452"/>
        <end position="472"/>
    </location>
</feature>
<feature type="transmembrane region" description="Helical" evidence="8">
    <location>
        <begin position="277"/>
        <end position="295"/>
    </location>
</feature>
<feature type="transmembrane region" description="Helical" evidence="8">
    <location>
        <begin position="334"/>
        <end position="354"/>
    </location>
</feature>
<evidence type="ECO:0000256" key="1">
    <source>
        <dbReference type="ARBA" id="ARBA00004651"/>
    </source>
</evidence>
<dbReference type="GO" id="GO:0005886">
    <property type="term" value="C:plasma membrane"/>
    <property type="evidence" value="ECO:0007669"/>
    <property type="project" value="UniProtKB-SubCell"/>
</dbReference>
<feature type="transmembrane region" description="Helical" evidence="8">
    <location>
        <begin position="374"/>
        <end position="394"/>
    </location>
</feature>
<dbReference type="PANTHER" id="PTHR42703:SF1">
    <property type="entry name" value="NA(+)_H(+) ANTIPORTER SUBUNIT D1"/>
    <property type="match status" value="1"/>
</dbReference>
<evidence type="ECO:0000259" key="10">
    <source>
        <dbReference type="Pfam" id="PF00662"/>
    </source>
</evidence>
<dbReference type="InterPro" id="IPR001750">
    <property type="entry name" value="ND/Mrp_TM"/>
</dbReference>
<dbReference type="InterPro" id="IPR001516">
    <property type="entry name" value="Proton_antipo_N"/>
</dbReference>
<dbReference type="RefSeq" id="WP_139755854.1">
    <property type="nucleotide sequence ID" value="NZ_CP039852.1"/>
</dbReference>
<keyword evidence="3" id="KW-1003">Cell membrane</keyword>
<name>A0A5B7YBK0_9ALTE</name>
<comment type="subcellular location">
    <subcellularLocation>
        <location evidence="1">Cell membrane</location>
        <topology evidence="1">Multi-pass membrane protein</topology>
    </subcellularLocation>
    <subcellularLocation>
        <location evidence="7">Membrane</location>
        <topology evidence="7">Multi-pass membrane protein</topology>
    </subcellularLocation>
</comment>
<feature type="transmembrane region" description="Helical" evidence="8">
    <location>
        <begin position="6"/>
        <end position="27"/>
    </location>
</feature>
<keyword evidence="5 8" id="KW-1133">Transmembrane helix</keyword>
<dbReference type="PANTHER" id="PTHR42703">
    <property type="entry name" value="NADH DEHYDROGENASE"/>
    <property type="match status" value="1"/>
</dbReference>
<keyword evidence="4 7" id="KW-0812">Transmembrane</keyword>
<organism evidence="11 12">
    <name type="scientific">Salinimonas iocasae</name>
    <dbReference type="NCBI Taxonomy" id="2572577"/>
    <lineage>
        <taxon>Bacteria</taxon>
        <taxon>Pseudomonadati</taxon>
        <taxon>Pseudomonadota</taxon>
        <taxon>Gammaproteobacteria</taxon>
        <taxon>Alteromonadales</taxon>
        <taxon>Alteromonadaceae</taxon>
        <taxon>Alteromonas/Salinimonas group</taxon>
        <taxon>Salinimonas</taxon>
    </lineage>
</organism>
<feature type="transmembrane region" description="Helical" evidence="8">
    <location>
        <begin position="304"/>
        <end position="322"/>
    </location>
</feature>
<feature type="transmembrane region" description="Helical" evidence="8">
    <location>
        <begin position="205"/>
        <end position="223"/>
    </location>
</feature>
<feature type="transmembrane region" description="Helical" evidence="8">
    <location>
        <begin position="414"/>
        <end position="432"/>
    </location>
</feature>
<evidence type="ECO:0000256" key="8">
    <source>
        <dbReference type="SAM" id="Phobius"/>
    </source>
</evidence>
<dbReference type="EMBL" id="CP039852">
    <property type="protein sequence ID" value="QCZ93107.1"/>
    <property type="molecule type" value="Genomic_DNA"/>
</dbReference>
<feature type="transmembrane region" description="Helical" evidence="8">
    <location>
        <begin position="243"/>
        <end position="265"/>
    </location>
</feature>
<keyword evidence="6 8" id="KW-0472">Membrane</keyword>
<dbReference type="KEGG" id="salk:FBQ74_06220"/>
<proteinExistence type="inferred from homology"/>
<feature type="transmembrane region" description="Helical" evidence="8">
    <location>
        <begin position="70"/>
        <end position="97"/>
    </location>
</feature>
<dbReference type="AlphaFoldDB" id="A0A5B7YBK0"/>
<dbReference type="Pfam" id="PF00662">
    <property type="entry name" value="Proton_antipo_N"/>
    <property type="match status" value="1"/>
</dbReference>